<comment type="subunit">
    <text evidence="4">Homodimer.</text>
</comment>
<dbReference type="PANTHER" id="PTHR10683:SF18">
    <property type="entry name" value="TRANSALDOLASE"/>
    <property type="match status" value="1"/>
</dbReference>
<dbReference type="PANTHER" id="PTHR10683">
    <property type="entry name" value="TRANSALDOLASE"/>
    <property type="match status" value="1"/>
</dbReference>
<dbReference type="InterPro" id="IPR018225">
    <property type="entry name" value="Transaldolase_AS"/>
</dbReference>
<evidence type="ECO:0000256" key="1">
    <source>
        <dbReference type="ARBA" id="ARBA00003518"/>
    </source>
</evidence>
<comment type="subcellular location">
    <subcellularLocation>
        <location evidence="10">Cytoplasm</location>
    </subcellularLocation>
</comment>
<dbReference type="Proteomes" id="UP000223606">
    <property type="component" value="Chromosome 1"/>
</dbReference>
<dbReference type="NCBIfam" id="NF009001">
    <property type="entry name" value="PRK12346.1"/>
    <property type="match status" value="1"/>
</dbReference>
<evidence type="ECO:0000256" key="2">
    <source>
        <dbReference type="ARBA" id="ARBA00004857"/>
    </source>
</evidence>
<keyword evidence="7 10" id="KW-0570">Pentose shunt</keyword>
<proteinExistence type="inferred from homology"/>
<evidence type="ECO:0000256" key="8">
    <source>
        <dbReference type="ARBA" id="ARBA00023270"/>
    </source>
</evidence>
<evidence type="ECO:0000256" key="10">
    <source>
        <dbReference type="HAMAP-Rule" id="MF_00492"/>
    </source>
</evidence>
<reference evidence="13" key="1">
    <citation type="submission" date="2017-09" db="EMBL/GenBank/DDBJ databases">
        <title>Genome sequence of Nannocystis excedens DSM 71.</title>
        <authorList>
            <person name="Blom J."/>
        </authorList>
    </citation>
    <scope>NUCLEOTIDE SEQUENCE [LARGE SCALE GENOMIC DNA]</scope>
    <source>
        <strain evidence="13">type strain: E19</strain>
    </source>
</reference>
<gene>
    <name evidence="12" type="primary">talB</name>
    <name evidence="10" type="synonym">tal</name>
    <name evidence="12" type="ORF">HDIA_4588</name>
</gene>
<dbReference type="NCBIfam" id="TIGR00874">
    <property type="entry name" value="talAB"/>
    <property type="match status" value="1"/>
</dbReference>
<evidence type="ECO:0000256" key="4">
    <source>
        <dbReference type="ARBA" id="ARBA00011738"/>
    </source>
</evidence>
<comment type="similarity">
    <text evidence="3 10 11">Belongs to the transaldolase family. Type 1 subfamily.</text>
</comment>
<dbReference type="Gene3D" id="3.20.20.70">
    <property type="entry name" value="Aldolase class I"/>
    <property type="match status" value="1"/>
</dbReference>
<evidence type="ECO:0000256" key="7">
    <source>
        <dbReference type="ARBA" id="ARBA00023126"/>
    </source>
</evidence>
<dbReference type="RefSeq" id="WP_099558330.1">
    <property type="nucleotide sequence ID" value="NZ_LT960614.1"/>
</dbReference>
<dbReference type="OrthoDB" id="9809101at2"/>
<protein>
    <recommendedName>
        <fullName evidence="5 10">Transaldolase</fullName>
        <ecNumber evidence="5 10">2.2.1.2</ecNumber>
    </recommendedName>
</protein>
<dbReference type="GO" id="GO:0005829">
    <property type="term" value="C:cytosol"/>
    <property type="evidence" value="ECO:0007669"/>
    <property type="project" value="TreeGrafter"/>
</dbReference>
<dbReference type="GO" id="GO:0005975">
    <property type="term" value="P:carbohydrate metabolic process"/>
    <property type="evidence" value="ECO:0007669"/>
    <property type="project" value="InterPro"/>
</dbReference>
<dbReference type="PROSITE" id="PS01054">
    <property type="entry name" value="TRANSALDOLASE_1"/>
    <property type="match status" value="1"/>
</dbReference>
<dbReference type="UniPathway" id="UPA00115">
    <property type="reaction ID" value="UER00414"/>
</dbReference>
<dbReference type="InterPro" id="IPR013785">
    <property type="entry name" value="Aldolase_TIM"/>
</dbReference>
<keyword evidence="8 10" id="KW-0704">Schiff base</keyword>
<dbReference type="FunFam" id="3.20.20.70:FF:000131">
    <property type="entry name" value="Transaldolase"/>
    <property type="match status" value="1"/>
</dbReference>
<dbReference type="InterPro" id="IPR001585">
    <property type="entry name" value="TAL/FSA"/>
</dbReference>
<name>A0A2C9DD87_9HYPH</name>
<keyword evidence="10" id="KW-0963">Cytoplasm</keyword>
<dbReference type="GO" id="GO:0006098">
    <property type="term" value="P:pentose-phosphate shunt"/>
    <property type="evidence" value="ECO:0007669"/>
    <property type="project" value="UniProtKB-UniRule"/>
</dbReference>
<dbReference type="EC" id="2.2.1.2" evidence="5 10"/>
<dbReference type="Pfam" id="PF00923">
    <property type="entry name" value="TAL_FSA"/>
    <property type="match status" value="1"/>
</dbReference>
<dbReference type="EMBL" id="LT960614">
    <property type="protein sequence ID" value="SON58129.1"/>
    <property type="molecule type" value="Genomic_DNA"/>
</dbReference>
<comment type="function">
    <text evidence="1 10 11">Transaldolase is important for the balance of metabolites in the pentose-phosphate pathway.</text>
</comment>
<sequence length="319" mass="34292">MTSKLDQLRDMTTVVADTGDIDAIRRLKPVDCTTNPTLVLKAIGLPSHASLVDNAVTWGKSQSGSRDAVVAAVADRLAIAIGAELARIVPGKVSTEVDADLSFDTKASIAKAHEIIAGYDALGIDRDKILIKLASTWEGIRAAEVLQSEGINCNMTLIFSLAQAVACAEAKAFLISPFVGRILDWYVAKEGRQFEPEEDPGVISVRQIYAYYKTHGIDTVVMGASFRSVGEVEALAGCDRLTISPALLDELAADTGTLKRVLSPEAVTEKPAPFPSDEKAFRWAMNENAMATEKLAEGIRSFAKDLRSLRSLIAERLAS</sequence>
<evidence type="ECO:0000256" key="9">
    <source>
        <dbReference type="ARBA" id="ARBA00048810"/>
    </source>
</evidence>
<dbReference type="CDD" id="cd00957">
    <property type="entry name" value="Transaldolase_TalAB"/>
    <property type="match status" value="1"/>
</dbReference>
<evidence type="ECO:0000256" key="6">
    <source>
        <dbReference type="ARBA" id="ARBA00022679"/>
    </source>
</evidence>
<dbReference type="AlphaFoldDB" id="A0A2C9DD87"/>
<evidence type="ECO:0000313" key="12">
    <source>
        <dbReference type="EMBL" id="SON58129.1"/>
    </source>
</evidence>
<dbReference type="GO" id="GO:0004801">
    <property type="term" value="F:transaldolase activity"/>
    <property type="evidence" value="ECO:0007669"/>
    <property type="project" value="UniProtKB-UniRule"/>
</dbReference>
<dbReference type="PROSITE" id="PS00958">
    <property type="entry name" value="TRANSALDOLASE_2"/>
    <property type="match status" value="1"/>
</dbReference>
<keyword evidence="6 10" id="KW-0808">Transferase</keyword>
<keyword evidence="13" id="KW-1185">Reference proteome</keyword>
<dbReference type="InterPro" id="IPR004730">
    <property type="entry name" value="Transaldolase_1"/>
</dbReference>
<comment type="pathway">
    <text evidence="2 10 11">Carbohydrate degradation; pentose phosphate pathway; D-glyceraldehyde 3-phosphate and beta-D-fructose 6-phosphate from D-ribose 5-phosphate and D-xylulose 5-phosphate (non-oxidative stage): step 2/3.</text>
</comment>
<evidence type="ECO:0000256" key="3">
    <source>
        <dbReference type="ARBA" id="ARBA00008012"/>
    </source>
</evidence>
<dbReference type="SUPFAM" id="SSF51569">
    <property type="entry name" value="Aldolase"/>
    <property type="match status" value="1"/>
</dbReference>
<evidence type="ECO:0000256" key="11">
    <source>
        <dbReference type="RuleBase" id="RU004155"/>
    </source>
</evidence>
<organism evidence="12 13">
    <name type="scientific">Hartmannibacter diazotrophicus</name>
    <dbReference type="NCBI Taxonomy" id="1482074"/>
    <lineage>
        <taxon>Bacteria</taxon>
        <taxon>Pseudomonadati</taxon>
        <taxon>Pseudomonadota</taxon>
        <taxon>Alphaproteobacteria</taxon>
        <taxon>Hyphomicrobiales</taxon>
        <taxon>Pleomorphomonadaceae</taxon>
        <taxon>Hartmannibacter</taxon>
    </lineage>
</organism>
<dbReference type="KEGG" id="hdi:HDIA_4588"/>
<evidence type="ECO:0000313" key="13">
    <source>
        <dbReference type="Proteomes" id="UP000223606"/>
    </source>
</evidence>
<dbReference type="HAMAP" id="MF_00492">
    <property type="entry name" value="Transaldolase_1"/>
    <property type="match status" value="1"/>
</dbReference>
<feature type="active site" description="Schiff-base intermediate with substrate" evidence="10">
    <location>
        <position position="132"/>
    </location>
</feature>
<evidence type="ECO:0000256" key="5">
    <source>
        <dbReference type="ARBA" id="ARBA00013151"/>
    </source>
</evidence>
<accession>A0A2C9DD87</accession>
<comment type="catalytic activity">
    <reaction evidence="9 10 11">
        <text>D-sedoheptulose 7-phosphate + D-glyceraldehyde 3-phosphate = D-erythrose 4-phosphate + beta-D-fructose 6-phosphate</text>
        <dbReference type="Rhea" id="RHEA:17053"/>
        <dbReference type="ChEBI" id="CHEBI:16897"/>
        <dbReference type="ChEBI" id="CHEBI:57483"/>
        <dbReference type="ChEBI" id="CHEBI:57634"/>
        <dbReference type="ChEBI" id="CHEBI:59776"/>
        <dbReference type="EC" id="2.2.1.2"/>
    </reaction>
</comment>